<keyword evidence="1" id="KW-0560">Oxidoreductase</keyword>
<protein>
    <submittedName>
        <fullName evidence="3">Pyridoxamine 5'-phosphate oxidase-related FMN-binding protein</fullName>
    </submittedName>
</protein>
<organism evidence="3 4">
    <name type="scientific">Thermomonospora curvata (strain ATCC 19995 / DSM 43183 / JCM 3096 / KCTC 9072 / NBRC 15933 / NCIMB 10081 / Henssen B9)</name>
    <dbReference type="NCBI Taxonomy" id="471852"/>
    <lineage>
        <taxon>Bacteria</taxon>
        <taxon>Bacillati</taxon>
        <taxon>Actinomycetota</taxon>
        <taxon>Actinomycetes</taxon>
        <taxon>Streptosporangiales</taxon>
        <taxon>Thermomonosporaceae</taxon>
        <taxon>Thermomonospora</taxon>
    </lineage>
</organism>
<dbReference type="AlphaFoldDB" id="D1ADC7"/>
<sequence length="176" mass="19504">MTIKEPVTELNPAFSSATATATEWSQGEATLAEAELYWLATVRPDGRPHVTPLLGVWLDQALHFVTGPQERKARNLAANPHCVLLTGRNSLREGLDVVVEGDAERVDDEAYLRRLAGAFAGKYGPQWRLQVQEGALRRSEGGRVWAFKVTPVKAFGFGKGETYSQTRWRFQPRPAG</sequence>
<dbReference type="KEGG" id="tcu:Tcur_0029"/>
<dbReference type="STRING" id="471852.Tcur_0029"/>
<dbReference type="Gene3D" id="2.30.110.10">
    <property type="entry name" value="Electron Transport, Fmn-binding Protein, Chain A"/>
    <property type="match status" value="1"/>
</dbReference>
<dbReference type="GO" id="GO:0016627">
    <property type="term" value="F:oxidoreductase activity, acting on the CH-CH group of donors"/>
    <property type="evidence" value="ECO:0007669"/>
    <property type="project" value="TreeGrafter"/>
</dbReference>
<dbReference type="PANTHER" id="PTHR35176">
    <property type="entry name" value="HEME OXYGENASE HI_0854-RELATED"/>
    <property type="match status" value="1"/>
</dbReference>
<dbReference type="RefSeq" id="WP_012850421.1">
    <property type="nucleotide sequence ID" value="NC_013510.1"/>
</dbReference>
<dbReference type="InterPro" id="IPR011576">
    <property type="entry name" value="Pyridox_Oxase_N"/>
</dbReference>
<dbReference type="GO" id="GO:0070967">
    <property type="term" value="F:coenzyme F420 binding"/>
    <property type="evidence" value="ECO:0007669"/>
    <property type="project" value="TreeGrafter"/>
</dbReference>
<dbReference type="InterPro" id="IPR012349">
    <property type="entry name" value="Split_barrel_FMN-bd"/>
</dbReference>
<dbReference type="eggNOG" id="COG3467">
    <property type="taxonomic scope" value="Bacteria"/>
</dbReference>
<dbReference type="SUPFAM" id="SSF50475">
    <property type="entry name" value="FMN-binding split barrel"/>
    <property type="match status" value="1"/>
</dbReference>
<name>D1ADC7_THECD</name>
<evidence type="ECO:0000259" key="2">
    <source>
        <dbReference type="Pfam" id="PF01243"/>
    </source>
</evidence>
<dbReference type="HOGENOM" id="CLU_115408_0_0_11"/>
<evidence type="ECO:0000313" key="4">
    <source>
        <dbReference type="Proteomes" id="UP000001918"/>
    </source>
</evidence>
<dbReference type="InterPro" id="IPR052019">
    <property type="entry name" value="F420H2_bilvrd_red/Heme_oxyg"/>
</dbReference>
<evidence type="ECO:0000256" key="1">
    <source>
        <dbReference type="ARBA" id="ARBA00023002"/>
    </source>
</evidence>
<keyword evidence="4" id="KW-1185">Reference proteome</keyword>
<dbReference type="Pfam" id="PF01243">
    <property type="entry name" value="PNPOx_N"/>
    <property type="match status" value="1"/>
</dbReference>
<proteinExistence type="predicted"/>
<feature type="domain" description="Pyridoxamine 5'-phosphate oxidase N-terminal" evidence="2">
    <location>
        <begin position="29"/>
        <end position="127"/>
    </location>
</feature>
<evidence type="ECO:0000313" key="3">
    <source>
        <dbReference type="EMBL" id="ACY95637.1"/>
    </source>
</evidence>
<accession>D1ADC7</accession>
<dbReference type="Proteomes" id="UP000001918">
    <property type="component" value="Chromosome"/>
</dbReference>
<dbReference type="OrthoDB" id="157302at2"/>
<dbReference type="GO" id="GO:0005829">
    <property type="term" value="C:cytosol"/>
    <property type="evidence" value="ECO:0007669"/>
    <property type="project" value="TreeGrafter"/>
</dbReference>
<gene>
    <name evidence="3" type="ordered locus">Tcur_0029</name>
</gene>
<dbReference type="PANTHER" id="PTHR35176:SF4">
    <property type="entry name" value="PYRIDOXAMINE 5'-PHOSPHATE OXIDASE-RELATED FMN-BINDING"/>
    <property type="match status" value="1"/>
</dbReference>
<dbReference type="EMBL" id="CP001738">
    <property type="protein sequence ID" value="ACY95637.1"/>
    <property type="molecule type" value="Genomic_DNA"/>
</dbReference>
<reference evidence="3 4" key="1">
    <citation type="journal article" date="2011" name="Stand. Genomic Sci.">
        <title>Complete genome sequence of Thermomonospora curvata type strain (B9).</title>
        <authorList>
            <person name="Chertkov O."/>
            <person name="Sikorski J."/>
            <person name="Nolan M."/>
            <person name="Lapidus A."/>
            <person name="Lucas S."/>
            <person name="Del Rio T.G."/>
            <person name="Tice H."/>
            <person name="Cheng J.F."/>
            <person name="Goodwin L."/>
            <person name="Pitluck S."/>
            <person name="Liolios K."/>
            <person name="Ivanova N."/>
            <person name="Mavromatis K."/>
            <person name="Mikhailova N."/>
            <person name="Ovchinnikova G."/>
            <person name="Pati A."/>
            <person name="Chen A."/>
            <person name="Palaniappan K."/>
            <person name="Djao O.D."/>
            <person name="Land M."/>
            <person name="Hauser L."/>
            <person name="Chang Y.J."/>
            <person name="Jeffries C.D."/>
            <person name="Brettin T."/>
            <person name="Han C."/>
            <person name="Detter J.C."/>
            <person name="Rohde M."/>
            <person name="Goker M."/>
            <person name="Woyke T."/>
            <person name="Bristow J."/>
            <person name="Eisen J.A."/>
            <person name="Markowitz V."/>
            <person name="Hugenholtz P."/>
            <person name="Klenk H.P."/>
            <person name="Kyrpides N.C."/>
        </authorList>
    </citation>
    <scope>NUCLEOTIDE SEQUENCE [LARGE SCALE GENOMIC DNA]</scope>
    <source>
        <strain evidence="4">ATCC 19995 / DSM 43183 / JCM 3096 / KCTC 9072 / NBRC 15933 / NCIMB 10081 / Henssen B9</strain>
    </source>
</reference>